<feature type="domain" description="CBS" evidence="3">
    <location>
        <begin position="123"/>
        <end position="180"/>
    </location>
</feature>
<accession>A0A0W8F2J3</accession>
<protein>
    <submittedName>
        <fullName evidence="4">Cbs domain protein</fullName>
    </submittedName>
</protein>
<comment type="caution">
    <text evidence="4">The sequence shown here is derived from an EMBL/GenBank/DDBJ whole genome shotgun (WGS) entry which is preliminary data.</text>
</comment>
<dbReference type="PANTHER" id="PTHR43080">
    <property type="entry name" value="CBS DOMAIN-CONTAINING PROTEIN CBSX3, MITOCHONDRIAL"/>
    <property type="match status" value="1"/>
</dbReference>
<proteinExistence type="predicted"/>
<dbReference type="EMBL" id="LNQE01001586">
    <property type="protein sequence ID" value="KUG15108.1"/>
    <property type="molecule type" value="Genomic_DNA"/>
</dbReference>
<dbReference type="InterPro" id="IPR051257">
    <property type="entry name" value="Diverse_CBS-Domain"/>
</dbReference>
<dbReference type="InterPro" id="IPR000644">
    <property type="entry name" value="CBS_dom"/>
</dbReference>
<feature type="domain" description="CBS" evidence="3">
    <location>
        <begin position="186"/>
        <end position="242"/>
    </location>
</feature>
<dbReference type="Pfam" id="PF00571">
    <property type="entry name" value="CBS"/>
    <property type="match status" value="4"/>
</dbReference>
<keyword evidence="1" id="KW-0129">CBS domain</keyword>
<evidence type="ECO:0000256" key="2">
    <source>
        <dbReference type="SAM" id="MobiDB-lite"/>
    </source>
</evidence>
<dbReference type="CDD" id="cd17779">
    <property type="entry name" value="CBS_archAMPK_gamma-repeat1"/>
    <property type="match status" value="1"/>
</dbReference>
<dbReference type="SUPFAM" id="SSF54631">
    <property type="entry name" value="CBS-domain pair"/>
    <property type="match status" value="2"/>
</dbReference>
<feature type="domain" description="CBS" evidence="3">
    <location>
        <begin position="43"/>
        <end position="100"/>
    </location>
</feature>
<dbReference type="PROSITE" id="PS51371">
    <property type="entry name" value="CBS"/>
    <property type="match status" value="4"/>
</dbReference>
<dbReference type="SMART" id="SM00116">
    <property type="entry name" value="CBS"/>
    <property type="match status" value="4"/>
</dbReference>
<dbReference type="AlphaFoldDB" id="A0A0W8F2J3"/>
<evidence type="ECO:0000256" key="1">
    <source>
        <dbReference type="ARBA" id="ARBA00023122"/>
    </source>
</evidence>
<evidence type="ECO:0000259" key="3">
    <source>
        <dbReference type="PROSITE" id="PS51371"/>
    </source>
</evidence>
<dbReference type="Gene3D" id="3.10.580.10">
    <property type="entry name" value="CBS-domain"/>
    <property type="match status" value="2"/>
</dbReference>
<feature type="region of interest" description="Disordered" evidence="2">
    <location>
        <begin position="1"/>
        <end position="20"/>
    </location>
</feature>
<dbReference type="InterPro" id="IPR046342">
    <property type="entry name" value="CBS_dom_sf"/>
</dbReference>
<evidence type="ECO:0000313" key="4">
    <source>
        <dbReference type="EMBL" id="KUG15108.1"/>
    </source>
</evidence>
<sequence length="313" mass="34208">MHSNDRNYKQSDKLLKMPGKLDRGPVEFKSHIVSREGEIMAIATREVVSVPPTIPIIAAVETMTECGFRRLPVVDAGSRKLRGIITSGDIINFMGGGDKFNLVQVKHGGNLLPAINENVRAIMTQQMTTLPDSATINDAIDIIVNRRVGGMPIVDGEGVLVGIATERDVMKVLATEKVTLSVNDIMSTSLRVTDPDCPIGTVTRDMTTHRFRRLPVVSNDVLYGIITTTDIMKYLGTKKVFEQLVTGDVAEVMGLPVRNLVSGKLFTTSPEKSINEAAREMLEKNVGALPVIENTRLVGLITEFDIVKAIARK</sequence>
<dbReference type="PANTHER" id="PTHR43080:SF2">
    <property type="entry name" value="CBS DOMAIN-CONTAINING PROTEIN"/>
    <property type="match status" value="1"/>
</dbReference>
<reference evidence="4" key="1">
    <citation type="journal article" date="2015" name="Proc. Natl. Acad. Sci. U.S.A.">
        <title>Networks of energetic and metabolic interactions define dynamics in microbial communities.</title>
        <authorList>
            <person name="Embree M."/>
            <person name="Liu J.K."/>
            <person name="Al-Bassam M.M."/>
            <person name="Zengler K."/>
        </authorList>
    </citation>
    <scope>NUCLEOTIDE SEQUENCE</scope>
</reference>
<feature type="domain" description="CBS" evidence="3">
    <location>
        <begin position="260"/>
        <end position="313"/>
    </location>
</feature>
<name>A0A0W8F2J3_9ZZZZ</name>
<gene>
    <name evidence="4" type="ORF">ASZ90_015232</name>
</gene>
<organism evidence="4">
    <name type="scientific">hydrocarbon metagenome</name>
    <dbReference type="NCBI Taxonomy" id="938273"/>
    <lineage>
        <taxon>unclassified sequences</taxon>
        <taxon>metagenomes</taxon>
        <taxon>ecological metagenomes</taxon>
    </lineage>
</organism>